<gene>
    <name evidence="1" type="ORF">OJ962_12335</name>
</gene>
<keyword evidence="2" id="KW-1185">Reference proteome</keyword>
<reference evidence="1" key="1">
    <citation type="submission" date="2022-10" db="EMBL/GenBank/DDBJ databases">
        <title>The WGS of Solirubrobacter sp. CPCC 204708.</title>
        <authorList>
            <person name="Jiang Z."/>
        </authorList>
    </citation>
    <scope>NUCLEOTIDE SEQUENCE</scope>
    <source>
        <strain evidence="1">CPCC 204708</strain>
    </source>
</reference>
<organism evidence="1 2">
    <name type="scientific">Solirubrobacter deserti</name>
    <dbReference type="NCBI Taxonomy" id="2282478"/>
    <lineage>
        <taxon>Bacteria</taxon>
        <taxon>Bacillati</taxon>
        <taxon>Actinomycetota</taxon>
        <taxon>Thermoleophilia</taxon>
        <taxon>Solirubrobacterales</taxon>
        <taxon>Solirubrobacteraceae</taxon>
        <taxon>Solirubrobacter</taxon>
    </lineage>
</organism>
<proteinExistence type="predicted"/>
<sequence length="93" mass="10078">MASFHFARLDQNADELVDSRDGQSTVDALARMGTTSMVFEEMIRFVMRYDADNSFGLNQAERAAVQVAIWGTGPVPAPLGIVSLRLQSAALSS</sequence>
<dbReference type="EMBL" id="JAPCID010000015">
    <property type="protein sequence ID" value="MDA0138288.1"/>
    <property type="molecule type" value="Genomic_DNA"/>
</dbReference>
<dbReference type="Proteomes" id="UP001147700">
    <property type="component" value="Unassembled WGS sequence"/>
</dbReference>
<dbReference type="RefSeq" id="WP_202957954.1">
    <property type="nucleotide sequence ID" value="NZ_JAPCID010000015.1"/>
</dbReference>
<protein>
    <submittedName>
        <fullName evidence="1">Uncharacterized protein</fullName>
    </submittedName>
</protein>
<name>A0ABT4RIE6_9ACTN</name>
<comment type="caution">
    <text evidence="1">The sequence shown here is derived from an EMBL/GenBank/DDBJ whole genome shotgun (WGS) entry which is preliminary data.</text>
</comment>
<evidence type="ECO:0000313" key="2">
    <source>
        <dbReference type="Proteomes" id="UP001147700"/>
    </source>
</evidence>
<accession>A0ABT4RIE6</accession>
<evidence type="ECO:0000313" key="1">
    <source>
        <dbReference type="EMBL" id="MDA0138288.1"/>
    </source>
</evidence>